<evidence type="ECO:0000256" key="2">
    <source>
        <dbReference type="SAM" id="Phobius"/>
    </source>
</evidence>
<dbReference type="AlphaFoldDB" id="A0A161JKP5"/>
<evidence type="ECO:0000256" key="1">
    <source>
        <dbReference type="SAM" id="MobiDB-lite"/>
    </source>
</evidence>
<gene>
    <name evidence="3" type="ORF">MPPM_2283</name>
</gene>
<feature type="region of interest" description="Disordered" evidence="1">
    <location>
        <begin position="59"/>
        <end position="87"/>
    </location>
</feature>
<keyword evidence="2" id="KW-1133">Transmembrane helix</keyword>
<name>A0A161JKP5_9HYPH</name>
<dbReference type="EMBL" id="AP014809">
    <property type="protein sequence ID" value="BAU90888.1"/>
    <property type="molecule type" value="Genomic_DNA"/>
</dbReference>
<protein>
    <submittedName>
        <fullName evidence="3">Uncharacterized protein</fullName>
    </submittedName>
</protein>
<dbReference type="Proteomes" id="UP000218288">
    <property type="component" value="Chromosome"/>
</dbReference>
<dbReference type="RefSeq" id="WP_096485150.1">
    <property type="nucleotide sequence ID" value="NZ_AP014809.1"/>
</dbReference>
<keyword evidence="2" id="KW-0812">Transmembrane</keyword>
<accession>A0A161JKP5</accession>
<reference evidence="3 4" key="1">
    <citation type="journal article" date="2016" name="Genome Announc.">
        <title>Complete Genome Sequence of Methylobacterium populi P-1M, Isolated from Pink-Pigmented Household Biofilm.</title>
        <authorList>
            <person name="Morohoshi T."/>
            <person name="Ikeda T."/>
        </authorList>
    </citation>
    <scope>NUCLEOTIDE SEQUENCE [LARGE SCALE GENOMIC DNA]</scope>
    <source>
        <strain evidence="3 4">P-1M</strain>
    </source>
</reference>
<sequence length="87" mass="9251">MYQVVGFVAVGAAGAAVLHSWDVPKSVSFGFLSLHLIVAAMAGIAQTVRIESPLEPIPYNTPSEMPPTEGFVAPLRLDKPEAESSVW</sequence>
<keyword evidence="2" id="KW-0472">Membrane</keyword>
<evidence type="ECO:0000313" key="4">
    <source>
        <dbReference type="Proteomes" id="UP000218288"/>
    </source>
</evidence>
<organism evidence="3 4">
    <name type="scientific">Methylorubrum populi</name>
    <dbReference type="NCBI Taxonomy" id="223967"/>
    <lineage>
        <taxon>Bacteria</taxon>
        <taxon>Pseudomonadati</taxon>
        <taxon>Pseudomonadota</taxon>
        <taxon>Alphaproteobacteria</taxon>
        <taxon>Hyphomicrobiales</taxon>
        <taxon>Methylobacteriaceae</taxon>
        <taxon>Methylorubrum</taxon>
    </lineage>
</organism>
<feature type="compositionally biased region" description="Basic and acidic residues" evidence="1">
    <location>
        <begin position="76"/>
        <end position="87"/>
    </location>
</feature>
<dbReference type="OrthoDB" id="8020490at2"/>
<evidence type="ECO:0000313" key="3">
    <source>
        <dbReference type="EMBL" id="BAU90888.1"/>
    </source>
</evidence>
<proteinExistence type="predicted"/>
<feature type="transmembrane region" description="Helical" evidence="2">
    <location>
        <begin position="30"/>
        <end position="48"/>
    </location>
</feature>